<name>A0A4Q7PKK1_9FIRM</name>
<dbReference type="OrthoDB" id="2058712at2"/>
<sequence length="118" mass="13869">MLRKFLQCSDMQQRLEMMMNSSAENWSSSELDTVLRMLNTETAESSDNDTKYRKAIEILKTRLETGDADQTYMKNLSRIVENLEKETAAEERAKLETYAQDQYRRVFMSIMAMRQMAC</sequence>
<dbReference type="AlphaFoldDB" id="A0A4Q7PKK1"/>
<dbReference type="RefSeq" id="WP_130434896.1">
    <property type="nucleotide sequence ID" value="NZ_SGXF01000002.1"/>
</dbReference>
<protein>
    <submittedName>
        <fullName evidence="1">Uncharacterized protein</fullName>
    </submittedName>
</protein>
<proteinExistence type="predicted"/>
<accession>A0A4Q7PKK1</accession>
<organism evidence="1 2">
    <name type="scientific">Cuneatibacter caecimuris</name>
    <dbReference type="NCBI Taxonomy" id="1796618"/>
    <lineage>
        <taxon>Bacteria</taxon>
        <taxon>Bacillati</taxon>
        <taxon>Bacillota</taxon>
        <taxon>Clostridia</taxon>
        <taxon>Lachnospirales</taxon>
        <taxon>Lachnospiraceae</taxon>
        <taxon>Cuneatibacter</taxon>
    </lineage>
</organism>
<gene>
    <name evidence="1" type="ORF">EV209_1660</name>
</gene>
<comment type="caution">
    <text evidence="1">The sequence shown here is derived from an EMBL/GenBank/DDBJ whole genome shotgun (WGS) entry which is preliminary data.</text>
</comment>
<evidence type="ECO:0000313" key="1">
    <source>
        <dbReference type="EMBL" id="RZT01216.1"/>
    </source>
</evidence>
<dbReference type="EMBL" id="SGXF01000002">
    <property type="protein sequence ID" value="RZT01216.1"/>
    <property type="molecule type" value="Genomic_DNA"/>
</dbReference>
<reference evidence="1 2" key="1">
    <citation type="submission" date="2019-02" db="EMBL/GenBank/DDBJ databases">
        <title>Genomic Encyclopedia of Type Strains, Phase IV (KMG-IV): sequencing the most valuable type-strain genomes for metagenomic binning, comparative biology and taxonomic classification.</title>
        <authorList>
            <person name="Goeker M."/>
        </authorList>
    </citation>
    <scope>NUCLEOTIDE SEQUENCE [LARGE SCALE GENOMIC DNA]</scope>
    <source>
        <strain evidence="1 2">DSM 29486</strain>
    </source>
</reference>
<evidence type="ECO:0000313" key="2">
    <source>
        <dbReference type="Proteomes" id="UP000292927"/>
    </source>
</evidence>
<keyword evidence="2" id="KW-1185">Reference proteome</keyword>
<dbReference type="Proteomes" id="UP000292927">
    <property type="component" value="Unassembled WGS sequence"/>
</dbReference>